<dbReference type="PANTHER" id="PTHR47447">
    <property type="entry name" value="OS03G0856100 PROTEIN"/>
    <property type="match status" value="1"/>
</dbReference>
<protein>
    <recommendedName>
        <fullName evidence="6">Pentacotripeptide-repeat region of PRORP domain-containing protein</fullName>
    </recommendedName>
</protein>
<evidence type="ECO:0000313" key="4">
    <source>
        <dbReference type="EMBL" id="GAU22934.1"/>
    </source>
</evidence>
<organism evidence="4 5">
    <name type="scientific">Trifolium subterraneum</name>
    <name type="common">Subterranean clover</name>
    <dbReference type="NCBI Taxonomy" id="3900"/>
    <lineage>
        <taxon>Eukaryota</taxon>
        <taxon>Viridiplantae</taxon>
        <taxon>Streptophyta</taxon>
        <taxon>Embryophyta</taxon>
        <taxon>Tracheophyta</taxon>
        <taxon>Spermatophyta</taxon>
        <taxon>Magnoliopsida</taxon>
        <taxon>eudicotyledons</taxon>
        <taxon>Gunneridae</taxon>
        <taxon>Pentapetalae</taxon>
        <taxon>rosids</taxon>
        <taxon>fabids</taxon>
        <taxon>Fabales</taxon>
        <taxon>Fabaceae</taxon>
        <taxon>Papilionoideae</taxon>
        <taxon>50 kb inversion clade</taxon>
        <taxon>NPAAA clade</taxon>
        <taxon>Hologalegina</taxon>
        <taxon>IRL clade</taxon>
        <taxon>Trifolieae</taxon>
        <taxon>Trifolium</taxon>
    </lineage>
</organism>
<keyword evidence="5" id="KW-1185">Reference proteome</keyword>
<dbReference type="Pfam" id="PF13041">
    <property type="entry name" value="PPR_2"/>
    <property type="match status" value="1"/>
</dbReference>
<evidence type="ECO:0008006" key="6">
    <source>
        <dbReference type="Google" id="ProtNLM"/>
    </source>
</evidence>
<gene>
    <name evidence="4" type="ORF">TSUD_326600</name>
</gene>
<feature type="repeat" description="PPR" evidence="3">
    <location>
        <begin position="101"/>
        <end position="135"/>
    </location>
</feature>
<keyword evidence="2" id="KW-0677">Repeat</keyword>
<dbReference type="Proteomes" id="UP000242715">
    <property type="component" value="Unassembled WGS sequence"/>
</dbReference>
<evidence type="ECO:0000313" key="5">
    <source>
        <dbReference type="Proteomes" id="UP000242715"/>
    </source>
</evidence>
<evidence type="ECO:0000256" key="3">
    <source>
        <dbReference type="PROSITE-ProRule" id="PRU00708"/>
    </source>
</evidence>
<dbReference type="EMBL" id="DF973258">
    <property type="protein sequence ID" value="GAU22934.1"/>
    <property type="molecule type" value="Genomic_DNA"/>
</dbReference>
<feature type="repeat" description="PPR" evidence="3">
    <location>
        <begin position="136"/>
        <end position="170"/>
    </location>
</feature>
<proteinExistence type="inferred from homology"/>
<dbReference type="PANTHER" id="PTHR47447:SF17">
    <property type="entry name" value="OS12G0638900 PROTEIN"/>
    <property type="match status" value="1"/>
</dbReference>
<dbReference type="PROSITE" id="PS51375">
    <property type="entry name" value="PPR"/>
    <property type="match status" value="2"/>
</dbReference>
<dbReference type="InterPro" id="IPR002885">
    <property type="entry name" value="PPR_rpt"/>
</dbReference>
<dbReference type="Pfam" id="PF01535">
    <property type="entry name" value="PPR"/>
    <property type="match status" value="4"/>
</dbReference>
<comment type="similarity">
    <text evidence="1">Belongs to the PPR family. P subfamily.</text>
</comment>
<name>A0A2Z6LTU8_TRISU</name>
<dbReference type="NCBIfam" id="TIGR00756">
    <property type="entry name" value="PPR"/>
    <property type="match status" value="3"/>
</dbReference>
<dbReference type="OrthoDB" id="185373at2759"/>
<accession>A0A2Z6LTU8</accession>
<sequence>MESGSLSSPAIKTGSRCPLQERFIQRKNSRENLDRFTPNRSAMDFDYAHCMLTEGAKENYPCQSLMNNFTIDVYGQLHMIKEADCFFWGMRNLGIEPNVQNVFTCNTMISIYGKLLDHEKVTDLIQEMQSRAIQSNAITYSTIISICEKAGKLDRTAVLFHKLRTSGVKIDEVLYQTMIVAYQRAGLVVHAKRLFNELEQPDNVSRETAITIFARAGKVDEAMWVFRQAFDAGVVKDISVFVCIIDIFSRDRKYAHVVEVFEKMRLVKHFPDSYVIALVLNAFGKLRGFDKADALYKQMYEKECVFPNEVHFEMLGLYGARMDFKMVESWF</sequence>
<reference evidence="5" key="1">
    <citation type="journal article" date="2017" name="Front. Plant Sci.">
        <title>Climate Clever Clovers: New Paradigm to Reduce the Environmental Footprint of Ruminants by Breeding Low Methanogenic Forages Utilizing Haplotype Variation.</title>
        <authorList>
            <person name="Kaur P."/>
            <person name="Appels R."/>
            <person name="Bayer P.E."/>
            <person name="Keeble-Gagnere G."/>
            <person name="Wang J."/>
            <person name="Hirakawa H."/>
            <person name="Shirasawa K."/>
            <person name="Vercoe P."/>
            <person name="Stefanova K."/>
            <person name="Durmic Z."/>
            <person name="Nichols P."/>
            <person name="Revell C."/>
            <person name="Isobe S.N."/>
            <person name="Edwards D."/>
            <person name="Erskine W."/>
        </authorList>
    </citation>
    <scope>NUCLEOTIDE SEQUENCE [LARGE SCALE GENOMIC DNA]</scope>
    <source>
        <strain evidence="5">cv. Daliak</strain>
    </source>
</reference>
<evidence type="ECO:0000256" key="2">
    <source>
        <dbReference type="ARBA" id="ARBA00022737"/>
    </source>
</evidence>
<dbReference type="Gene3D" id="1.25.40.10">
    <property type="entry name" value="Tetratricopeptide repeat domain"/>
    <property type="match status" value="2"/>
</dbReference>
<dbReference type="AlphaFoldDB" id="A0A2Z6LTU8"/>
<evidence type="ECO:0000256" key="1">
    <source>
        <dbReference type="ARBA" id="ARBA00007626"/>
    </source>
</evidence>
<dbReference type="InterPro" id="IPR011990">
    <property type="entry name" value="TPR-like_helical_dom_sf"/>
</dbReference>